<evidence type="ECO:0000256" key="1">
    <source>
        <dbReference type="SAM" id="MobiDB-lite"/>
    </source>
</evidence>
<keyword evidence="3" id="KW-1185">Reference proteome</keyword>
<evidence type="ECO:0000313" key="3">
    <source>
        <dbReference type="Proteomes" id="UP000675284"/>
    </source>
</evidence>
<dbReference type="AlphaFoldDB" id="A0A941IBF7"/>
<protein>
    <submittedName>
        <fullName evidence="2">Uncharacterized protein</fullName>
    </submittedName>
</protein>
<evidence type="ECO:0000313" key="2">
    <source>
        <dbReference type="EMBL" id="MBR7796352.1"/>
    </source>
</evidence>
<proteinExistence type="predicted"/>
<feature type="compositionally biased region" description="Basic and acidic residues" evidence="1">
    <location>
        <begin position="11"/>
        <end position="27"/>
    </location>
</feature>
<sequence length="145" mass="16751">MKRASGSTEIVDAKNNEKKEQTKKSAEQENESVSQNKADIGDFIAQAHDFYNDTTGYGAINDIDWDEQVTQAQTIRETINNQLGEIANESLIRDLDAIKKLTNQLEQEKNMNTVRQLHRYFHDLDIVWNNYSRSKKLWGVTETEE</sequence>
<organism evidence="2 3">
    <name type="scientific">Virgibacillus salarius</name>
    <dbReference type="NCBI Taxonomy" id="447199"/>
    <lineage>
        <taxon>Bacteria</taxon>
        <taxon>Bacillati</taxon>
        <taxon>Bacillota</taxon>
        <taxon>Bacilli</taxon>
        <taxon>Bacillales</taxon>
        <taxon>Bacillaceae</taxon>
        <taxon>Virgibacillus</taxon>
    </lineage>
</organism>
<name>A0A941IBF7_9BACI</name>
<reference evidence="2" key="1">
    <citation type="submission" date="2021-04" db="EMBL/GenBank/DDBJ databases">
        <title>Isolation and polyphasic classification of algal microorganism.</title>
        <authorList>
            <person name="Wang S."/>
        </authorList>
    </citation>
    <scope>NUCLEOTIDE SEQUENCE</scope>
    <source>
        <strain evidence="2">720a</strain>
    </source>
</reference>
<gene>
    <name evidence="2" type="ORF">KCX74_09930</name>
</gene>
<accession>A0A941IBF7</accession>
<dbReference type="RefSeq" id="WP_166530361.1">
    <property type="nucleotide sequence ID" value="NZ_JAGSOT010000025.1"/>
</dbReference>
<dbReference type="EMBL" id="JAGSOT010000025">
    <property type="protein sequence ID" value="MBR7796352.1"/>
    <property type="molecule type" value="Genomic_DNA"/>
</dbReference>
<dbReference type="Proteomes" id="UP000675284">
    <property type="component" value="Unassembled WGS sequence"/>
</dbReference>
<feature type="region of interest" description="Disordered" evidence="1">
    <location>
        <begin position="1"/>
        <end position="37"/>
    </location>
</feature>
<comment type="caution">
    <text evidence="2">The sequence shown here is derived from an EMBL/GenBank/DDBJ whole genome shotgun (WGS) entry which is preliminary data.</text>
</comment>